<dbReference type="Proteomes" id="UP000255417">
    <property type="component" value="Unassembled WGS sequence"/>
</dbReference>
<feature type="chain" id="PRO_5017028390" evidence="1">
    <location>
        <begin position="23"/>
        <end position="212"/>
    </location>
</feature>
<accession>A0A379C956</accession>
<keyword evidence="1" id="KW-0732">Signal</keyword>
<dbReference type="OrthoDB" id="9149078at2"/>
<evidence type="ECO:0000313" key="2">
    <source>
        <dbReference type="EMBL" id="SUB58794.1"/>
    </source>
</evidence>
<protein>
    <submittedName>
        <fullName evidence="2">Uncharacterized protein</fullName>
    </submittedName>
</protein>
<dbReference type="RefSeq" id="WP_115315304.1">
    <property type="nucleotide sequence ID" value="NZ_LWIF01000001.1"/>
</dbReference>
<reference evidence="2 3" key="1">
    <citation type="submission" date="2018-06" db="EMBL/GenBank/DDBJ databases">
        <authorList>
            <consortium name="Pathogen Informatics"/>
            <person name="Doyle S."/>
        </authorList>
    </citation>
    <scope>NUCLEOTIDE SEQUENCE [LARGE SCALE GENOMIC DNA]</scope>
    <source>
        <strain evidence="2 3">NCTC12872</strain>
    </source>
</reference>
<sequence>MLKQIKYCIVLLSLFCSPMSFATAITDVNQLGQQMMNFYQNPQQQNFDEIQQSMMTLMGNDHSNIPIMVVWANAISQKYGWKINQNFYPELVQQLHNPQLEFSQFLANDEIVVPMKLDMWWSSFSATGEGKYVRKVFDQAIKLKEVKQYLDNKKQKTNQDAFYLMTVSSASWSFKANCKQHKKIREFAHNWQQDKNLTIEAKQLLAICVNSN</sequence>
<keyword evidence="3" id="KW-1185">Reference proteome</keyword>
<dbReference type="AlphaFoldDB" id="A0A379C956"/>
<gene>
    <name evidence="2" type="ORF">NCTC12872_00762</name>
</gene>
<organism evidence="2 3">
    <name type="scientific">Phocoenobacter uteri</name>
    <dbReference type="NCBI Taxonomy" id="146806"/>
    <lineage>
        <taxon>Bacteria</taxon>
        <taxon>Pseudomonadati</taxon>
        <taxon>Pseudomonadota</taxon>
        <taxon>Gammaproteobacteria</taxon>
        <taxon>Pasteurellales</taxon>
        <taxon>Pasteurellaceae</taxon>
        <taxon>Phocoenobacter</taxon>
    </lineage>
</organism>
<proteinExistence type="predicted"/>
<dbReference type="EMBL" id="UGTA01000001">
    <property type="protein sequence ID" value="SUB58794.1"/>
    <property type="molecule type" value="Genomic_DNA"/>
</dbReference>
<evidence type="ECO:0000313" key="3">
    <source>
        <dbReference type="Proteomes" id="UP000255417"/>
    </source>
</evidence>
<name>A0A379C956_9PAST</name>
<evidence type="ECO:0000256" key="1">
    <source>
        <dbReference type="SAM" id="SignalP"/>
    </source>
</evidence>
<feature type="signal peptide" evidence="1">
    <location>
        <begin position="1"/>
        <end position="22"/>
    </location>
</feature>